<keyword evidence="4" id="KW-0812">Transmembrane</keyword>
<dbReference type="Pfam" id="PF00486">
    <property type="entry name" value="Trans_reg_C"/>
    <property type="match status" value="1"/>
</dbReference>
<dbReference type="AlphaFoldDB" id="A0A328P6U0"/>
<evidence type="ECO:0000313" key="6">
    <source>
        <dbReference type="EMBL" id="RAO76482.1"/>
    </source>
</evidence>
<feature type="domain" description="OmpR/PhoB-type" evidence="5">
    <location>
        <begin position="32"/>
        <end position="130"/>
    </location>
</feature>
<evidence type="ECO:0000256" key="1">
    <source>
        <dbReference type="ARBA" id="ARBA00023125"/>
    </source>
</evidence>
<dbReference type="SUPFAM" id="SSF46894">
    <property type="entry name" value="C-terminal effector domain of the bipartite response regulators"/>
    <property type="match status" value="1"/>
</dbReference>
<dbReference type="CDD" id="cd00383">
    <property type="entry name" value="trans_reg_C"/>
    <property type="match status" value="1"/>
</dbReference>
<feature type="region of interest" description="Disordered" evidence="3">
    <location>
        <begin position="247"/>
        <end position="271"/>
    </location>
</feature>
<feature type="DNA-binding region" description="OmpR/PhoB-type" evidence="2">
    <location>
        <begin position="32"/>
        <end position="130"/>
    </location>
</feature>
<feature type="transmembrane region" description="Helical" evidence="4">
    <location>
        <begin position="174"/>
        <end position="196"/>
    </location>
</feature>
<proteinExistence type="predicted"/>
<reference evidence="6 7" key="1">
    <citation type="journal article" date="2018" name="Genet. Mol. Biol.">
        <title>The genome sequence of Dyella jiangningensis FCAV SCS01 from a lignocellulose-decomposing microbial consortium metagenome reveals potential for biotechnological applications.</title>
        <authorList>
            <person name="Desiderato J.G."/>
            <person name="Alvarenga D.O."/>
            <person name="Constancio M.T.L."/>
            <person name="Alves L.M.C."/>
            <person name="Varani A.M."/>
        </authorList>
    </citation>
    <scope>NUCLEOTIDE SEQUENCE [LARGE SCALE GENOMIC DNA]</scope>
    <source>
        <strain evidence="6 7">FCAV SCS01</strain>
    </source>
</reference>
<dbReference type="InterPro" id="IPR036388">
    <property type="entry name" value="WH-like_DNA-bd_sf"/>
</dbReference>
<evidence type="ECO:0000256" key="2">
    <source>
        <dbReference type="PROSITE-ProRule" id="PRU01091"/>
    </source>
</evidence>
<dbReference type="GO" id="GO:0006355">
    <property type="term" value="P:regulation of DNA-templated transcription"/>
    <property type="evidence" value="ECO:0007669"/>
    <property type="project" value="InterPro"/>
</dbReference>
<dbReference type="OrthoDB" id="1971692at2"/>
<dbReference type="InterPro" id="IPR001867">
    <property type="entry name" value="OmpR/PhoB-type_DNA-bd"/>
</dbReference>
<evidence type="ECO:0000259" key="5">
    <source>
        <dbReference type="PROSITE" id="PS51755"/>
    </source>
</evidence>
<dbReference type="Gene3D" id="1.10.10.10">
    <property type="entry name" value="Winged helix-like DNA-binding domain superfamily/Winged helix DNA-binding domain"/>
    <property type="match status" value="1"/>
</dbReference>
<evidence type="ECO:0000256" key="3">
    <source>
        <dbReference type="SAM" id="MobiDB-lite"/>
    </source>
</evidence>
<dbReference type="GO" id="GO:0003677">
    <property type="term" value="F:DNA binding"/>
    <property type="evidence" value="ECO:0007669"/>
    <property type="project" value="UniProtKB-UniRule"/>
</dbReference>
<accession>A0A328P6U0</accession>
<dbReference type="Proteomes" id="UP000248926">
    <property type="component" value="Unassembled WGS sequence"/>
</dbReference>
<dbReference type="EMBL" id="NFZS01000001">
    <property type="protein sequence ID" value="RAO76482.1"/>
    <property type="molecule type" value="Genomic_DNA"/>
</dbReference>
<dbReference type="PROSITE" id="PS51755">
    <property type="entry name" value="OMPR_PHOB"/>
    <property type="match status" value="1"/>
</dbReference>
<keyword evidence="4" id="KW-0472">Membrane</keyword>
<organism evidence="6 7">
    <name type="scientific">Dyella jiangningensis</name>
    <dbReference type="NCBI Taxonomy" id="1379159"/>
    <lineage>
        <taxon>Bacteria</taxon>
        <taxon>Pseudomonadati</taxon>
        <taxon>Pseudomonadota</taxon>
        <taxon>Gammaproteobacteria</taxon>
        <taxon>Lysobacterales</taxon>
        <taxon>Rhodanobacteraceae</taxon>
        <taxon>Dyella</taxon>
    </lineage>
</organism>
<evidence type="ECO:0000256" key="4">
    <source>
        <dbReference type="SAM" id="Phobius"/>
    </source>
</evidence>
<name>A0A328P6U0_9GAMM</name>
<keyword evidence="4" id="KW-1133">Transmembrane helix</keyword>
<protein>
    <recommendedName>
        <fullName evidence="5">OmpR/PhoB-type domain-containing protein</fullName>
    </recommendedName>
</protein>
<dbReference type="InterPro" id="IPR016032">
    <property type="entry name" value="Sig_transdc_resp-reg_C-effctor"/>
</dbReference>
<gene>
    <name evidence="6" type="ORF">CA260_00680</name>
</gene>
<sequence length="271" mass="29151">MADAQARRKSAFSSLQGASPGKVMAHPQPDDGWIYQCEDIVVEPRAHRLERAGVALSVEPKAFAVLVVLLQQAGEVVGKDELLDAAWGHRHVTPGVLTRVISQLRHTLGDCAGNPRYIATVHTLGYRFIGDVQRVAPPSATFAMPPEAAAPGARPDVIALPRDRPSARPEPPPLPWLAAVIMVAAIVAMLAAASLWHPPRDQARAPRATPQPAVVVLPFIHAASAQSAHARRWPHARRIAIRYPSAHREPAPAEGGAYLHVRPEQAPAARD</sequence>
<keyword evidence="7" id="KW-1185">Reference proteome</keyword>
<keyword evidence="1 2" id="KW-0238">DNA-binding</keyword>
<dbReference type="GO" id="GO:0000160">
    <property type="term" value="P:phosphorelay signal transduction system"/>
    <property type="evidence" value="ECO:0007669"/>
    <property type="project" value="InterPro"/>
</dbReference>
<comment type="caution">
    <text evidence="6">The sequence shown here is derived from an EMBL/GenBank/DDBJ whole genome shotgun (WGS) entry which is preliminary data.</text>
</comment>
<feature type="region of interest" description="Disordered" evidence="3">
    <location>
        <begin position="1"/>
        <end position="24"/>
    </location>
</feature>
<dbReference type="SMART" id="SM00862">
    <property type="entry name" value="Trans_reg_C"/>
    <property type="match status" value="1"/>
</dbReference>
<evidence type="ECO:0000313" key="7">
    <source>
        <dbReference type="Proteomes" id="UP000248926"/>
    </source>
</evidence>